<evidence type="ECO:0000256" key="1">
    <source>
        <dbReference type="SAM" id="MobiDB-lite"/>
    </source>
</evidence>
<keyword evidence="3" id="KW-1185">Reference proteome</keyword>
<sequence>MNPYEEGYDENVQFKFDDDEDEKNKPAETYVVGASSKIKLKKLFIGNIEERIKQQANANEQSNQPSLKRKLNVCSTNTLMKKSKTTEKENFKFDTKKEVTELIESKIESTEISNEINGTNLHVITVDDNV</sequence>
<evidence type="ECO:0000313" key="2">
    <source>
        <dbReference type="EMBL" id="CAF1014749.1"/>
    </source>
</evidence>
<reference evidence="2" key="1">
    <citation type="submission" date="2021-02" db="EMBL/GenBank/DDBJ databases">
        <authorList>
            <person name="Nowell W R."/>
        </authorList>
    </citation>
    <scope>NUCLEOTIDE SEQUENCE</scope>
    <source>
        <strain evidence="2">Ploen Becks lab</strain>
    </source>
</reference>
<gene>
    <name evidence="2" type="ORF">OXX778_LOCUS17072</name>
</gene>
<dbReference type="EMBL" id="CAJNOC010004248">
    <property type="protein sequence ID" value="CAF1014749.1"/>
    <property type="molecule type" value="Genomic_DNA"/>
</dbReference>
<feature type="region of interest" description="Disordered" evidence="1">
    <location>
        <begin position="1"/>
        <end position="25"/>
    </location>
</feature>
<dbReference type="AlphaFoldDB" id="A0A814HW60"/>
<evidence type="ECO:0000313" key="3">
    <source>
        <dbReference type="Proteomes" id="UP000663879"/>
    </source>
</evidence>
<organism evidence="2 3">
    <name type="scientific">Brachionus calyciflorus</name>
    <dbReference type="NCBI Taxonomy" id="104777"/>
    <lineage>
        <taxon>Eukaryota</taxon>
        <taxon>Metazoa</taxon>
        <taxon>Spiralia</taxon>
        <taxon>Gnathifera</taxon>
        <taxon>Rotifera</taxon>
        <taxon>Eurotatoria</taxon>
        <taxon>Monogononta</taxon>
        <taxon>Pseudotrocha</taxon>
        <taxon>Ploima</taxon>
        <taxon>Brachionidae</taxon>
        <taxon>Brachionus</taxon>
    </lineage>
</organism>
<name>A0A814HW60_9BILA</name>
<comment type="caution">
    <text evidence="2">The sequence shown here is derived from an EMBL/GenBank/DDBJ whole genome shotgun (WGS) entry which is preliminary data.</text>
</comment>
<dbReference type="Proteomes" id="UP000663879">
    <property type="component" value="Unassembled WGS sequence"/>
</dbReference>
<proteinExistence type="predicted"/>
<protein>
    <submittedName>
        <fullName evidence="2">Uncharacterized protein</fullName>
    </submittedName>
</protein>
<accession>A0A814HW60</accession>